<dbReference type="Gene3D" id="1.25.40.20">
    <property type="entry name" value="Ankyrin repeat-containing domain"/>
    <property type="match status" value="1"/>
</dbReference>
<dbReference type="EMBL" id="CAQQ02063221">
    <property type="status" value="NOT_ANNOTATED_CDS"/>
    <property type="molecule type" value="Genomic_DNA"/>
</dbReference>
<dbReference type="Proteomes" id="UP000015102">
    <property type="component" value="Unassembled WGS sequence"/>
</dbReference>
<dbReference type="Pfam" id="PF13637">
    <property type="entry name" value="Ank_4"/>
    <property type="match status" value="1"/>
</dbReference>
<dbReference type="AlphaFoldDB" id="T1GV80"/>
<organism evidence="1 2">
    <name type="scientific">Megaselia scalaris</name>
    <name type="common">Humpbacked fly</name>
    <name type="synonym">Phora scalaris</name>
    <dbReference type="NCBI Taxonomy" id="36166"/>
    <lineage>
        <taxon>Eukaryota</taxon>
        <taxon>Metazoa</taxon>
        <taxon>Ecdysozoa</taxon>
        <taxon>Arthropoda</taxon>
        <taxon>Hexapoda</taxon>
        <taxon>Insecta</taxon>
        <taxon>Pterygota</taxon>
        <taxon>Neoptera</taxon>
        <taxon>Endopterygota</taxon>
        <taxon>Diptera</taxon>
        <taxon>Brachycera</taxon>
        <taxon>Muscomorpha</taxon>
        <taxon>Platypezoidea</taxon>
        <taxon>Phoridae</taxon>
        <taxon>Megaseliini</taxon>
        <taxon>Megaselia</taxon>
    </lineage>
</organism>
<dbReference type="InterPro" id="IPR002110">
    <property type="entry name" value="Ankyrin_rpt"/>
</dbReference>
<sequence length="128" mass="14675">MRQEYRWAKRSIYLITYACYVGNIKSAEYLLLYGANIAAINSCGQSTLNLAIWSGIPEMVKFILSKRSYQQFVKSSLIPPICVAELRNWDSMVTYLKKQHGAESSEQTVHGLNHNHIKMLKNAAYNRN</sequence>
<dbReference type="EMBL" id="CAQQ02063220">
    <property type="status" value="NOT_ANNOTATED_CDS"/>
    <property type="molecule type" value="Genomic_DNA"/>
</dbReference>
<dbReference type="InterPro" id="IPR036770">
    <property type="entry name" value="Ankyrin_rpt-contain_sf"/>
</dbReference>
<reference evidence="1" key="2">
    <citation type="submission" date="2015-06" db="UniProtKB">
        <authorList>
            <consortium name="EnsemblMetazoa"/>
        </authorList>
    </citation>
    <scope>IDENTIFICATION</scope>
</reference>
<dbReference type="EMBL" id="CAQQ02063222">
    <property type="status" value="NOT_ANNOTATED_CDS"/>
    <property type="molecule type" value="Genomic_DNA"/>
</dbReference>
<reference evidence="2" key="1">
    <citation type="submission" date="2013-02" db="EMBL/GenBank/DDBJ databases">
        <authorList>
            <person name="Hughes D."/>
        </authorList>
    </citation>
    <scope>NUCLEOTIDE SEQUENCE</scope>
    <source>
        <strain>Durham</strain>
        <strain evidence="2">NC isolate 2 -- Noor lab</strain>
    </source>
</reference>
<protein>
    <submittedName>
        <fullName evidence="1">Uncharacterized protein</fullName>
    </submittedName>
</protein>
<dbReference type="EnsemblMetazoa" id="MESCA007667-RA">
    <property type="protein sequence ID" value="MESCA007667-PA"/>
    <property type="gene ID" value="MESCA007667"/>
</dbReference>
<evidence type="ECO:0000313" key="2">
    <source>
        <dbReference type="Proteomes" id="UP000015102"/>
    </source>
</evidence>
<keyword evidence="2" id="KW-1185">Reference proteome</keyword>
<dbReference type="SUPFAM" id="SSF48403">
    <property type="entry name" value="Ankyrin repeat"/>
    <property type="match status" value="1"/>
</dbReference>
<evidence type="ECO:0000313" key="1">
    <source>
        <dbReference type="EnsemblMetazoa" id="MESCA007667-PA"/>
    </source>
</evidence>
<proteinExistence type="predicted"/>
<accession>T1GV80</accession>
<dbReference type="HOGENOM" id="CLU_1962100_0_0_1"/>
<name>T1GV80_MEGSC</name>